<dbReference type="GO" id="GO:0005886">
    <property type="term" value="C:plasma membrane"/>
    <property type="evidence" value="ECO:0007669"/>
    <property type="project" value="TreeGrafter"/>
</dbReference>
<feature type="transmembrane region" description="Helical" evidence="5">
    <location>
        <begin position="76"/>
        <end position="100"/>
    </location>
</feature>
<keyword evidence="3 5" id="KW-1133">Transmembrane helix</keyword>
<dbReference type="EMBL" id="JARJCM010000054">
    <property type="protein sequence ID" value="KAJ7034839.1"/>
    <property type="molecule type" value="Genomic_DNA"/>
</dbReference>
<evidence type="ECO:0000313" key="6">
    <source>
        <dbReference type="EMBL" id="KAJ7034839.1"/>
    </source>
</evidence>
<dbReference type="PANTHER" id="PTHR23112">
    <property type="entry name" value="G PROTEIN-COUPLED RECEPTOR 157-RELATED"/>
    <property type="match status" value="1"/>
</dbReference>
<feature type="transmembrane region" description="Helical" evidence="5">
    <location>
        <begin position="39"/>
        <end position="64"/>
    </location>
</feature>
<evidence type="ECO:0000256" key="3">
    <source>
        <dbReference type="ARBA" id="ARBA00022989"/>
    </source>
</evidence>
<evidence type="ECO:0000256" key="5">
    <source>
        <dbReference type="SAM" id="Phobius"/>
    </source>
</evidence>
<feature type="transmembrane region" description="Helical" evidence="5">
    <location>
        <begin position="199"/>
        <end position="220"/>
    </location>
</feature>
<dbReference type="AlphaFoldDB" id="A0AAD6X7C0"/>
<evidence type="ECO:0000256" key="1">
    <source>
        <dbReference type="ARBA" id="ARBA00004141"/>
    </source>
</evidence>
<dbReference type="GO" id="GO:0007189">
    <property type="term" value="P:adenylate cyclase-activating G protein-coupled receptor signaling pathway"/>
    <property type="evidence" value="ECO:0007669"/>
    <property type="project" value="TreeGrafter"/>
</dbReference>
<organism evidence="6 7">
    <name type="scientific">Mycena alexandri</name>
    <dbReference type="NCBI Taxonomy" id="1745969"/>
    <lineage>
        <taxon>Eukaryota</taxon>
        <taxon>Fungi</taxon>
        <taxon>Dikarya</taxon>
        <taxon>Basidiomycota</taxon>
        <taxon>Agaricomycotina</taxon>
        <taxon>Agaricomycetes</taxon>
        <taxon>Agaricomycetidae</taxon>
        <taxon>Agaricales</taxon>
        <taxon>Marasmiineae</taxon>
        <taxon>Mycenaceae</taxon>
        <taxon>Mycena</taxon>
    </lineage>
</organism>
<gene>
    <name evidence="6" type="ORF">C8F04DRAFT_1100242</name>
</gene>
<evidence type="ECO:0000313" key="7">
    <source>
        <dbReference type="Proteomes" id="UP001218188"/>
    </source>
</evidence>
<protein>
    <submittedName>
        <fullName evidence="6">Uncharacterized protein</fullName>
    </submittedName>
</protein>
<comment type="subcellular location">
    <subcellularLocation>
        <location evidence="1">Membrane</location>
        <topology evidence="1">Multi-pass membrane protein</topology>
    </subcellularLocation>
</comment>
<keyword evidence="4 5" id="KW-0472">Membrane</keyword>
<dbReference type="Proteomes" id="UP001218188">
    <property type="component" value="Unassembled WGS sequence"/>
</dbReference>
<evidence type="ECO:0000256" key="2">
    <source>
        <dbReference type="ARBA" id="ARBA00022692"/>
    </source>
</evidence>
<feature type="transmembrane region" description="Helical" evidence="5">
    <location>
        <begin position="112"/>
        <end position="136"/>
    </location>
</feature>
<proteinExistence type="predicted"/>
<evidence type="ECO:0000256" key="4">
    <source>
        <dbReference type="ARBA" id="ARBA00023136"/>
    </source>
</evidence>
<sequence>MREIEISAEVLQAFHSLKLPTMSLSRPHTTALFDEHVNAVILGLSIPAVCLDFLFLAVSAYLAWNPVSRHHLNRVSFRLLIYALIASLAFGISFAAGTLIKSPGPRCGVVSFVLHLSLLFSAGMFFCMALNLQLVLVHGLNGRRMERYYVVGVSLMSIMFNIAPLAAGQFGWNQTHEICSYTHEDVILPWMVATQSVPLLLMAASEVIVFLVIVSFIISYELDSRRYRLNSTSMSLETMGDDFYVPRPKSPISLYRNVILRIGLYPCLSCILNISSTFFDLYQARVTVVTELDWRLGVADLAVFSSRSLLYTVLATADPAFLHALRSLRRASHSTDPDPRGHGFVARAMAKSTTTMLSGELKPQVPYTRSSNTRALAKSGVLTRRLVL</sequence>
<feature type="transmembrane region" description="Helical" evidence="5">
    <location>
        <begin position="148"/>
        <end position="167"/>
    </location>
</feature>
<comment type="caution">
    <text evidence="6">The sequence shown here is derived from an EMBL/GenBank/DDBJ whole genome shotgun (WGS) entry which is preliminary data.</text>
</comment>
<dbReference type="GO" id="GO:0004930">
    <property type="term" value="F:G protein-coupled receptor activity"/>
    <property type="evidence" value="ECO:0007669"/>
    <property type="project" value="TreeGrafter"/>
</dbReference>
<dbReference type="PANTHER" id="PTHR23112:SF0">
    <property type="entry name" value="TRANSMEMBRANE PROTEIN 116"/>
    <property type="match status" value="1"/>
</dbReference>
<accession>A0AAD6X7C0</accession>
<dbReference type="Gene3D" id="1.20.1070.10">
    <property type="entry name" value="Rhodopsin 7-helix transmembrane proteins"/>
    <property type="match status" value="1"/>
</dbReference>
<keyword evidence="2 5" id="KW-0812">Transmembrane</keyword>
<name>A0AAD6X7C0_9AGAR</name>
<keyword evidence="7" id="KW-1185">Reference proteome</keyword>
<reference evidence="6" key="1">
    <citation type="submission" date="2023-03" db="EMBL/GenBank/DDBJ databases">
        <title>Massive genome expansion in bonnet fungi (Mycena s.s.) driven by repeated elements and novel gene families across ecological guilds.</title>
        <authorList>
            <consortium name="Lawrence Berkeley National Laboratory"/>
            <person name="Harder C.B."/>
            <person name="Miyauchi S."/>
            <person name="Viragh M."/>
            <person name="Kuo A."/>
            <person name="Thoen E."/>
            <person name="Andreopoulos B."/>
            <person name="Lu D."/>
            <person name="Skrede I."/>
            <person name="Drula E."/>
            <person name="Henrissat B."/>
            <person name="Morin E."/>
            <person name="Kohler A."/>
            <person name="Barry K."/>
            <person name="LaButti K."/>
            <person name="Morin E."/>
            <person name="Salamov A."/>
            <person name="Lipzen A."/>
            <person name="Mereny Z."/>
            <person name="Hegedus B."/>
            <person name="Baldrian P."/>
            <person name="Stursova M."/>
            <person name="Weitz H."/>
            <person name="Taylor A."/>
            <person name="Grigoriev I.V."/>
            <person name="Nagy L.G."/>
            <person name="Martin F."/>
            <person name="Kauserud H."/>
        </authorList>
    </citation>
    <scope>NUCLEOTIDE SEQUENCE</scope>
    <source>
        <strain evidence="6">CBHHK200</strain>
    </source>
</reference>